<name>E3H743_ILYPC</name>
<dbReference type="GO" id="GO:0006282">
    <property type="term" value="P:regulation of DNA repair"/>
    <property type="evidence" value="ECO:0007669"/>
    <property type="project" value="UniProtKB-UniRule"/>
</dbReference>
<dbReference type="AlphaFoldDB" id="E3H743"/>
<dbReference type="Gene3D" id="1.10.10.10">
    <property type="entry name" value="Winged helix-like DNA-binding domain superfamily/Winged helix DNA-binding domain"/>
    <property type="match status" value="3"/>
</dbReference>
<dbReference type="HAMAP" id="MF_01114">
    <property type="entry name" value="RecX"/>
    <property type="match status" value="1"/>
</dbReference>
<evidence type="ECO:0000256" key="4">
    <source>
        <dbReference type="ARBA" id="ARBA00022490"/>
    </source>
</evidence>
<proteinExistence type="inferred from homology"/>
<comment type="function">
    <text evidence="5">Modulates RecA activity.</text>
</comment>
<dbReference type="eggNOG" id="COG2137">
    <property type="taxonomic scope" value="Bacteria"/>
</dbReference>
<dbReference type="HOGENOM" id="CLU_066607_4_2_0"/>
<keyword evidence="4 5" id="KW-0963">Cytoplasm</keyword>
<protein>
    <recommendedName>
        <fullName evidence="3 5">Regulatory protein RecX</fullName>
    </recommendedName>
</protein>
<comment type="similarity">
    <text evidence="2 5">Belongs to the RecX family.</text>
</comment>
<keyword evidence="8" id="KW-1185">Reference proteome</keyword>
<evidence type="ECO:0000313" key="7">
    <source>
        <dbReference type="EMBL" id="ADO81939.1"/>
    </source>
</evidence>
<dbReference type="GO" id="GO:0005737">
    <property type="term" value="C:cytoplasm"/>
    <property type="evidence" value="ECO:0007669"/>
    <property type="project" value="UniProtKB-SubCell"/>
</dbReference>
<dbReference type="PANTHER" id="PTHR33602">
    <property type="entry name" value="REGULATORY PROTEIN RECX FAMILY PROTEIN"/>
    <property type="match status" value="1"/>
</dbReference>
<evidence type="ECO:0000256" key="2">
    <source>
        <dbReference type="ARBA" id="ARBA00009695"/>
    </source>
</evidence>
<reference evidence="7 8" key="1">
    <citation type="journal article" date="2010" name="Stand. Genomic Sci.">
        <title>Complete genome sequence of Ilyobacter polytropus type strain (CuHbu1).</title>
        <authorList>
            <person name="Sikorski J."/>
            <person name="Chertkov O."/>
            <person name="Lapidus A."/>
            <person name="Nolan M."/>
            <person name="Lucas S."/>
            <person name="Del Rio T.G."/>
            <person name="Tice H."/>
            <person name="Cheng J.F."/>
            <person name="Tapia R."/>
            <person name="Han C."/>
            <person name="Goodwin L."/>
            <person name="Pitluck S."/>
            <person name="Liolios K."/>
            <person name="Ivanova N."/>
            <person name="Mavromatis K."/>
            <person name="Mikhailova N."/>
            <person name="Pati A."/>
            <person name="Chen A."/>
            <person name="Palaniappan K."/>
            <person name="Land M."/>
            <person name="Hauser L."/>
            <person name="Chang Y.J."/>
            <person name="Jeffries C.D."/>
            <person name="Brambilla E."/>
            <person name="Yasawong M."/>
            <person name="Rohde M."/>
            <person name="Pukall R."/>
            <person name="Spring S."/>
            <person name="Goker M."/>
            <person name="Woyke T."/>
            <person name="Bristow J."/>
            <person name="Eisen J.A."/>
            <person name="Markowitz V."/>
            <person name="Hugenholtz P."/>
            <person name="Kyrpides N.C."/>
            <person name="Klenk H.P."/>
        </authorList>
    </citation>
    <scope>NUCLEOTIDE SEQUENCE [LARGE SCALE GENOMIC DNA]</scope>
    <source>
        <strain evidence="8">ATCC 51220 / DSM 2926 / LMG 16218 / CuHBu1</strain>
    </source>
</reference>
<dbReference type="InterPro" id="IPR053926">
    <property type="entry name" value="RecX_HTH_1st"/>
</dbReference>
<evidence type="ECO:0000259" key="6">
    <source>
        <dbReference type="Pfam" id="PF21982"/>
    </source>
</evidence>
<dbReference type="Pfam" id="PF21982">
    <property type="entry name" value="RecX_HTH1"/>
    <property type="match status" value="1"/>
</dbReference>
<dbReference type="InterPro" id="IPR036388">
    <property type="entry name" value="WH-like_DNA-bd_sf"/>
</dbReference>
<dbReference type="EMBL" id="CP002281">
    <property type="protein sequence ID" value="ADO81939.1"/>
    <property type="molecule type" value="Genomic_DNA"/>
</dbReference>
<evidence type="ECO:0000256" key="5">
    <source>
        <dbReference type="HAMAP-Rule" id="MF_01114"/>
    </source>
</evidence>
<dbReference type="InterPro" id="IPR003783">
    <property type="entry name" value="Regulatory_RecX"/>
</dbReference>
<dbReference type="STRING" id="572544.Ilyop_0150"/>
<evidence type="ECO:0000313" key="8">
    <source>
        <dbReference type="Proteomes" id="UP000006875"/>
    </source>
</evidence>
<sequence>MKRQKMKILNLKRNKLYLEDNEIIDVSPDIIYEMKLSGKEELSIEEYKRVVYLAALSKSYYLLSRRDHTSKELEKKLRMKFREKEIIKIVISVIEEKGYIDDYSYAKSFIEKSKEGRKKIEYDLRLRGINSEIIREAFEEEGNKEVPKIKRLLHKISGKPYDKKINYLLRKGFDYENIKRALNNEDEE</sequence>
<comment type="subcellular location">
    <subcellularLocation>
        <location evidence="1 5">Cytoplasm</location>
    </subcellularLocation>
</comment>
<evidence type="ECO:0000256" key="1">
    <source>
        <dbReference type="ARBA" id="ARBA00004496"/>
    </source>
</evidence>
<dbReference type="KEGG" id="ipo:Ilyop_0150"/>
<feature type="domain" description="RecX first three-helical" evidence="6">
    <location>
        <begin position="55"/>
        <end position="87"/>
    </location>
</feature>
<gene>
    <name evidence="5" type="primary">recX</name>
    <name evidence="7" type="ordered locus">Ilyop_0150</name>
</gene>
<dbReference type="PANTHER" id="PTHR33602:SF1">
    <property type="entry name" value="REGULATORY PROTEIN RECX FAMILY PROTEIN"/>
    <property type="match status" value="1"/>
</dbReference>
<accession>E3H743</accession>
<organism evidence="7 8">
    <name type="scientific">Ilyobacter polytropus (strain ATCC 51220 / DSM 2926 / LMG 16218 / CuHBu1)</name>
    <dbReference type="NCBI Taxonomy" id="572544"/>
    <lineage>
        <taxon>Bacteria</taxon>
        <taxon>Fusobacteriati</taxon>
        <taxon>Fusobacteriota</taxon>
        <taxon>Fusobacteriia</taxon>
        <taxon>Fusobacteriales</taxon>
        <taxon>Fusobacteriaceae</taxon>
        <taxon>Ilyobacter</taxon>
    </lineage>
</organism>
<evidence type="ECO:0000256" key="3">
    <source>
        <dbReference type="ARBA" id="ARBA00018111"/>
    </source>
</evidence>
<dbReference type="Proteomes" id="UP000006875">
    <property type="component" value="Chromosome"/>
</dbReference>